<dbReference type="PROSITE" id="PS00211">
    <property type="entry name" value="ABC_TRANSPORTER_1"/>
    <property type="match status" value="1"/>
</dbReference>
<dbReference type="Pfam" id="PF00005">
    <property type="entry name" value="ABC_tran"/>
    <property type="match status" value="1"/>
</dbReference>
<evidence type="ECO:0000313" key="8">
    <source>
        <dbReference type="EMBL" id="ERJ11165.1"/>
    </source>
</evidence>
<dbReference type="GO" id="GO:0005886">
    <property type="term" value="C:plasma membrane"/>
    <property type="evidence" value="ECO:0007669"/>
    <property type="project" value="UniProtKB-SubCell"/>
</dbReference>
<keyword evidence="9" id="KW-1185">Reference proteome</keyword>
<dbReference type="InterPro" id="IPR003439">
    <property type="entry name" value="ABC_transporter-like_ATP-bd"/>
</dbReference>
<evidence type="ECO:0000256" key="6">
    <source>
        <dbReference type="ARBA" id="ARBA00023136"/>
    </source>
</evidence>
<evidence type="ECO:0000256" key="1">
    <source>
        <dbReference type="ARBA" id="ARBA00004202"/>
    </source>
</evidence>
<gene>
    <name evidence="8" type="ORF">HLPCO_002734</name>
</gene>
<dbReference type="InterPro" id="IPR050166">
    <property type="entry name" value="ABC_transporter_ATP-bind"/>
</dbReference>
<keyword evidence="4" id="KW-0547">Nucleotide-binding</keyword>
<comment type="subcellular location">
    <subcellularLocation>
        <location evidence="1">Cell membrane</location>
        <topology evidence="1">Peripheral membrane protein</topology>
    </subcellularLocation>
</comment>
<protein>
    <submittedName>
        <fullName evidence="8">Spermidine-putrescine transport system ATP-binding protein</fullName>
        <ecNumber evidence="8">3.6.3.31</ecNumber>
    </submittedName>
</protein>
<reference evidence="8 9" key="2">
    <citation type="journal article" date="2013" name="PLoS ONE">
        <title>INDIGO - INtegrated Data Warehouse of MIcrobial GenOmes with Examples from the Red Sea Extremophiles.</title>
        <authorList>
            <person name="Alam I."/>
            <person name="Antunes A."/>
            <person name="Kamau A.A."/>
            <person name="Ba Alawi W."/>
            <person name="Kalkatawi M."/>
            <person name="Stingl U."/>
            <person name="Bajic V.B."/>
        </authorList>
    </citation>
    <scope>NUCLEOTIDE SEQUENCE [LARGE SCALE GENOMIC DNA]</scope>
    <source>
        <strain evidence="8 9">SSD-17B</strain>
    </source>
</reference>
<proteinExistence type="predicted"/>
<keyword evidence="6" id="KW-0472">Membrane</keyword>
<dbReference type="InParanoid" id="U2FDV6"/>
<dbReference type="InterPro" id="IPR017871">
    <property type="entry name" value="ABC_transporter-like_CS"/>
</dbReference>
<dbReference type="PANTHER" id="PTHR42788">
    <property type="entry name" value="TAURINE IMPORT ATP-BINDING PROTEIN-RELATED"/>
    <property type="match status" value="1"/>
</dbReference>
<evidence type="ECO:0000256" key="3">
    <source>
        <dbReference type="ARBA" id="ARBA00022475"/>
    </source>
</evidence>
<dbReference type="Gene3D" id="3.40.50.300">
    <property type="entry name" value="P-loop containing nucleotide triphosphate hydrolases"/>
    <property type="match status" value="1"/>
</dbReference>
<keyword evidence="5 8" id="KW-0067">ATP-binding</keyword>
<comment type="caution">
    <text evidence="8">The sequence shown here is derived from an EMBL/GenBank/DDBJ whole genome shotgun (WGS) entry which is preliminary data.</text>
</comment>
<dbReference type="EMBL" id="AFNU02000014">
    <property type="protein sequence ID" value="ERJ11165.1"/>
    <property type="molecule type" value="Genomic_DNA"/>
</dbReference>
<dbReference type="GO" id="GO:0005524">
    <property type="term" value="F:ATP binding"/>
    <property type="evidence" value="ECO:0007669"/>
    <property type="project" value="UniProtKB-KW"/>
</dbReference>
<keyword evidence="3" id="KW-1003">Cell membrane</keyword>
<organism evidence="8 9">
    <name type="scientific">Haloplasma contractile SSD-17B</name>
    <dbReference type="NCBI Taxonomy" id="1033810"/>
    <lineage>
        <taxon>Bacteria</taxon>
        <taxon>Bacillati</taxon>
        <taxon>Mycoplasmatota</taxon>
        <taxon>Mollicutes</taxon>
        <taxon>Haloplasmatales</taxon>
        <taxon>Haloplasmataceae</taxon>
        <taxon>Haloplasma</taxon>
    </lineage>
</organism>
<sequence length="261" mass="29041">MLRISDISKTFVTGCSHKTIFDQLSLTVAKGDFITIIGSNGAGKSTLLNLIDGNTYSDSGSILLGKNDITHVKAYKRAKKISRVFQDPALGTSPNMTVIENLSMADHKHKAFRLKCGVEKKKIEFYKLKLKDLGLGLEHQLDTKVKLLSGGQRQALALIMATLVKPQLLLLDEHTAALDPKTSQKILELTSEIVEKHRIPTLMVTHNMNDALSYGNRLIMLDQGDIIIDVKESEKTSLTPEVLIEQFKQNRNSISDRLLFN</sequence>
<evidence type="ECO:0000256" key="2">
    <source>
        <dbReference type="ARBA" id="ARBA00022448"/>
    </source>
</evidence>
<dbReference type="InterPro" id="IPR027417">
    <property type="entry name" value="P-loop_NTPase"/>
</dbReference>
<dbReference type="AlphaFoldDB" id="U2FDV6"/>
<dbReference type="PROSITE" id="PS50893">
    <property type="entry name" value="ABC_TRANSPORTER_2"/>
    <property type="match status" value="1"/>
</dbReference>
<accession>U2FDV6</accession>
<keyword evidence="8" id="KW-0378">Hydrolase</keyword>
<feature type="domain" description="ABC transporter" evidence="7">
    <location>
        <begin position="2"/>
        <end position="248"/>
    </location>
</feature>
<dbReference type="InterPro" id="IPR003593">
    <property type="entry name" value="AAA+_ATPase"/>
</dbReference>
<dbReference type="SMART" id="SM00382">
    <property type="entry name" value="AAA"/>
    <property type="match status" value="1"/>
</dbReference>
<dbReference type="SUPFAM" id="SSF52540">
    <property type="entry name" value="P-loop containing nucleoside triphosphate hydrolases"/>
    <property type="match status" value="1"/>
</dbReference>
<evidence type="ECO:0000259" key="7">
    <source>
        <dbReference type="PROSITE" id="PS50893"/>
    </source>
</evidence>
<dbReference type="OrthoDB" id="9776369at2"/>
<dbReference type="PANTHER" id="PTHR42788:SF7">
    <property type="entry name" value="NITRATE ABC TRANSPORTER ATP-BINDING PROTEIN"/>
    <property type="match status" value="1"/>
</dbReference>
<evidence type="ECO:0000256" key="5">
    <source>
        <dbReference type="ARBA" id="ARBA00022840"/>
    </source>
</evidence>
<dbReference type="EC" id="3.6.3.31" evidence="8"/>
<evidence type="ECO:0000313" key="9">
    <source>
        <dbReference type="Proteomes" id="UP000005707"/>
    </source>
</evidence>
<dbReference type="RefSeq" id="WP_008824648.1">
    <property type="nucleotide sequence ID" value="NZ_AFNU02000014.1"/>
</dbReference>
<dbReference type="eggNOG" id="COG1101">
    <property type="taxonomic scope" value="Bacteria"/>
</dbReference>
<dbReference type="Proteomes" id="UP000005707">
    <property type="component" value="Unassembled WGS sequence"/>
</dbReference>
<name>U2FDV6_9MOLU</name>
<keyword evidence="2" id="KW-0813">Transport</keyword>
<reference evidence="8 9" key="1">
    <citation type="journal article" date="2011" name="J. Bacteriol.">
        <title>Genome sequence of Haloplasma contractile, an unusual contractile bacterium from a deep-sea anoxic brine lake.</title>
        <authorList>
            <person name="Antunes A."/>
            <person name="Alam I."/>
            <person name="El Dorry H."/>
            <person name="Siam R."/>
            <person name="Robertson A."/>
            <person name="Bajic V.B."/>
            <person name="Stingl U."/>
        </authorList>
    </citation>
    <scope>NUCLEOTIDE SEQUENCE [LARGE SCALE GENOMIC DNA]</scope>
    <source>
        <strain evidence="8 9">SSD-17B</strain>
    </source>
</reference>
<evidence type="ECO:0000256" key="4">
    <source>
        <dbReference type="ARBA" id="ARBA00022741"/>
    </source>
</evidence>
<dbReference type="GO" id="GO:0016887">
    <property type="term" value="F:ATP hydrolysis activity"/>
    <property type="evidence" value="ECO:0007669"/>
    <property type="project" value="InterPro"/>
</dbReference>
<dbReference type="STRING" id="1033810.HLPCO_002734"/>